<comment type="similarity">
    <text evidence="2">Belongs to the HPr family.</text>
</comment>
<keyword evidence="3" id="KW-0963">Cytoplasm</keyword>
<reference evidence="6" key="1">
    <citation type="submission" date="2017-02" db="EMBL/GenBank/DDBJ databases">
        <title>Draft Genome Sequence of the Salt Water Bacterium Oceanospirillum linum ATCC 11336.</title>
        <authorList>
            <person name="Trachtenberg A.M."/>
            <person name="Carney J.G."/>
            <person name="Linnane J.D."/>
            <person name="Rheaume B.A."/>
            <person name="Pitts N.L."/>
            <person name="Mykles D.L."/>
            <person name="Maclea K.S."/>
        </authorList>
    </citation>
    <scope>NUCLEOTIDE SEQUENCE [LARGE SCALE GENOMIC DNA]</scope>
    <source>
        <strain evidence="6">ATCC 11336</strain>
    </source>
</reference>
<dbReference type="STRING" id="966.BTA35_0213320"/>
<dbReference type="InterPro" id="IPR050399">
    <property type="entry name" value="HPr"/>
</dbReference>
<keyword evidence="4" id="KW-0598">Phosphotransferase system</keyword>
<evidence type="ECO:0000256" key="3">
    <source>
        <dbReference type="ARBA" id="ARBA00022490"/>
    </source>
</evidence>
<dbReference type="Proteomes" id="UP000190064">
    <property type="component" value="Unassembled WGS sequence"/>
</dbReference>
<protein>
    <recommendedName>
        <fullName evidence="5">HPr domain-containing protein</fullName>
    </recommendedName>
</protein>
<dbReference type="SUPFAM" id="SSF55594">
    <property type="entry name" value="HPr-like"/>
    <property type="match status" value="1"/>
</dbReference>
<dbReference type="PROSITE" id="PS51350">
    <property type="entry name" value="PTS_HPR_DOM"/>
    <property type="match status" value="1"/>
</dbReference>
<dbReference type="RefSeq" id="WP_078320296.1">
    <property type="nucleotide sequence ID" value="NZ_FXTS01000007.1"/>
</dbReference>
<dbReference type="Pfam" id="PF00381">
    <property type="entry name" value="PTS-HPr"/>
    <property type="match status" value="1"/>
</dbReference>
<dbReference type="PANTHER" id="PTHR33705">
    <property type="entry name" value="PHOSPHOCARRIER PROTEIN HPR"/>
    <property type="match status" value="1"/>
</dbReference>
<dbReference type="NCBIfam" id="TIGR01003">
    <property type="entry name" value="PTS_HPr_family"/>
    <property type="match status" value="1"/>
</dbReference>
<comment type="caution">
    <text evidence="6">The sequence shown here is derived from an EMBL/GenBank/DDBJ whole genome shotgun (WGS) entry which is preliminary data.</text>
</comment>
<proteinExistence type="inferred from homology"/>
<name>A0A1T1H9T8_OCELI</name>
<organism evidence="6 7">
    <name type="scientific">Oceanospirillum linum</name>
    <dbReference type="NCBI Taxonomy" id="966"/>
    <lineage>
        <taxon>Bacteria</taxon>
        <taxon>Pseudomonadati</taxon>
        <taxon>Pseudomonadota</taxon>
        <taxon>Gammaproteobacteria</taxon>
        <taxon>Oceanospirillales</taxon>
        <taxon>Oceanospirillaceae</taxon>
        <taxon>Oceanospirillum</taxon>
    </lineage>
</organism>
<keyword evidence="7" id="KW-1185">Reference proteome</keyword>
<dbReference type="GO" id="GO:0005737">
    <property type="term" value="C:cytoplasm"/>
    <property type="evidence" value="ECO:0007669"/>
    <property type="project" value="UniProtKB-SubCell"/>
</dbReference>
<dbReference type="GO" id="GO:0009401">
    <property type="term" value="P:phosphoenolpyruvate-dependent sugar phosphotransferase system"/>
    <property type="evidence" value="ECO:0007669"/>
    <property type="project" value="UniProtKB-KW"/>
</dbReference>
<accession>A0A1T1H9T8</accession>
<dbReference type="InterPro" id="IPR000032">
    <property type="entry name" value="HPr-like"/>
</dbReference>
<dbReference type="AlphaFoldDB" id="A0A1T1H9T8"/>
<comment type="subcellular location">
    <subcellularLocation>
        <location evidence="1">Cytoplasm</location>
    </subcellularLocation>
</comment>
<evidence type="ECO:0000313" key="7">
    <source>
        <dbReference type="Proteomes" id="UP000190064"/>
    </source>
</evidence>
<dbReference type="PRINTS" id="PR00107">
    <property type="entry name" value="PHOSPHOCPHPR"/>
</dbReference>
<evidence type="ECO:0000256" key="4">
    <source>
        <dbReference type="ARBA" id="ARBA00022683"/>
    </source>
</evidence>
<gene>
    <name evidence="6" type="ORF">BTA35_0213320</name>
</gene>
<evidence type="ECO:0000256" key="2">
    <source>
        <dbReference type="ARBA" id="ARBA00010736"/>
    </source>
</evidence>
<dbReference type="EMBL" id="MTSD02000006">
    <property type="protein sequence ID" value="OOV86477.1"/>
    <property type="molecule type" value="Genomic_DNA"/>
</dbReference>
<feature type="domain" description="HPr" evidence="5">
    <location>
        <begin position="1"/>
        <end position="93"/>
    </location>
</feature>
<evidence type="ECO:0000313" key="6">
    <source>
        <dbReference type="EMBL" id="OOV86477.1"/>
    </source>
</evidence>
<sequence>MAEFTVTVKNSKGFHLRPASKLLELASSFEGASITLRHHDSGRSADCRNMMALMMMSSPQGTVFHVEVNADDTQAPEIEAAITQLFAKGLGDGI</sequence>
<evidence type="ECO:0000256" key="1">
    <source>
        <dbReference type="ARBA" id="ARBA00004496"/>
    </source>
</evidence>
<dbReference type="InterPro" id="IPR035895">
    <property type="entry name" value="HPr-like_sf"/>
</dbReference>
<evidence type="ECO:0000259" key="5">
    <source>
        <dbReference type="PROSITE" id="PS51350"/>
    </source>
</evidence>
<dbReference type="Gene3D" id="3.30.1340.10">
    <property type="entry name" value="HPr-like"/>
    <property type="match status" value="1"/>
</dbReference>
<dbReference type="PANTHER" id="PTHR33705:SF2">
    <property type="entry name" value="PHOSPHOCARRIER PROTEIN NPR"/>
    <property type="match status" value="1"/>
</dbReference>